<dbReference type="PANTHER" id="PTHR33908">
    <property type="entry name" value="MANNOSYLTRANSFERASE YKCB-RELATED"/>
    <property type="match status" value="1"/>
</dbReference>
<dbReference type="PANTHER" id="PTHR33908:SF11">
    <property type="entry name" value="MEMBRANE PROTEIN"/>
    <property type="match status" value="1"/>
</dbReference>
<keyword evidence="4" id="KW-0808">Transferase</keyword>
<organism evidence="9 10">
    <name type="scientific">Sphaerisporangium rubeum</name>
    <dbReference type="NCBI Taxonomy" id="321317"/>
    <lineage>
        <taxon>Bacteria</taxon>
        <taxon>Bacillati</taxon>
        <taxon>Actinomycetota</taxon>
        <taxon>Actinomycetes</taxon>
        <taxon>Streptosporangiales</taxon>
        <taxon>Streptosporangiaceae</taxon>
        <taxon>Sphaerisporangium</taxon>
    </lineage>
</organism>
<comment type="subcellular location">
    <subcellularLocation>
        <location evidence="1">Cell membrane</location>
        <topology evidence="1">Multi-pass membrane protein</topology>
    </subcellularLocation>
</comment>
<proteinExistence type="predicted"/>
<protein>
    <recommendedName>
        <fullName evidence="11">Phospholipid carrier-dependent glycosyltransferase</fullName>
    </recommendedName>
</protein>
<evidence type="ECO:0000256" key="7">
    <source>
        <dbReference type="ARBA" id="ARBA00023136"/>
    </source>
</evidence>
<keyword evidence="10" id="KW-1185">Reference proteome</keyword>
<dbReference type="GO" id="GO:0016763">
    <property type="term" value="F:pentosyltransferase activity"/>
    <property type="evidence" value="ECO:0007669"/>
    <property type="project" value="TreeGrafter"/>
</dbReference>
<feature type="transmembrane region" description="Helical" evidence="8">
    <location>
        <begin position="448"/>
        <end position="466"/>
    </location>
</feature>
<keyword evidence="2" id="KW-1003">Cell membrane</keyword>
<name>A0A7X0IB92_9ACTN</name>
<dbReference type="RefSeq" id="WP_184979155.1">
    <property type="nucleotide sequence ID" value="NZ_BAAALO010000112.1"/>
</dbReference>
<dbReference type="Proteomes" id="UP000555564">
    <property type="component" value="Unassembled WGS sequence"/>
</dbReference>
<reference evidence="9 10" key="1">
    <citation type="submission" date="2020-08" db="EMBL/GenBank/DDBJ databases">
        <title>Sequencing the genomes of 1000 actinobacteria strains.</title>
        <authorList>
            <person name="Klenk H.-P."/>
        </authorList>
    </citation>
    <scope>NUCLEOTIDE SEQUENCE [LARGE SCALE GENOMIC DNA]</scope>
    <source>
        <strain evidence="9 10">DSM 44936</strain>
    </source>
</reference>
<evidence type="ECO:0000313" key="10">
    <source>
        <dbReference type="Proteomes" id="UP000555564"/>
    </source>
</evidence>
<evidence type="ECO:0000256" key="5">
    <source>
        <dbReference type="ARBA" id="ARBA00022692"/>
    </source>
</evidence>
<evidence type="ECO:0000256" key="8">
    <source>
        <dbReference type="SAM" id="Phobius"/>
    </source>
</evidence>
<evidence type="ECO:0000313" key="9">
    <source>
        <dbReference type="EMBL" id="MBB6472031.1"/>
    </source>
</evidence>
<evidence type="ECO:0008006" key="11">
    <source>
        <dbReference type="Google" id="ProtNLM"/>
    </source>
</evidence>
<evidence type="ECO:0000256" key="1">
    <source>
        <dbReference type="ARBA" id="ARBA00004651"/>
    </source>
</evidence>
<dbReference type="GO" id="GO:0009103">
    <property type="term" value="P:lipopolysaccharide biosynthetic process"/>
    <property type="evidence" value="ECO:0007669"/>
    <property type="project" value="UniProtKB-ARBA"/>
</dbReference>
<evidence type="ECO:0000256" key="3">
    <source>
        <dbReference type="ARBA" id="ARBA00022676"/>
    </source>
</evidence>
<evidence type="ECO:0000256" key="2">
    <source>
        <dbReference type="ARBA" id="ARBA00022475"/>
    </source>
</evidence>
<feature type="transmembrane region" description="Helical" evidence="8">
    <location>
        <begin position="424"/>
        <end position="442"/>
    </location>
</feature>
<dbReference type="EMBL" id="JACHIU010000001">
    <property type="protein sequence ID" value="MBB6472031.1"/>
    <property type="molecule type" value="Genomic_DNA"/>
</dbReference>
<feature type="transmembrane region" description="Helical" evidence="8">
    <location>
        <begin position="131"/>
        <end position="149"/>
    </location>
</feature>
<evidence type="ECO:0000256" key="6">
    <source>
        <dbReference type="ARBA" id="ARBA00022989"/>
    </source>
</evidence>
<feature type="transmembrane region" description="Helical" evidence="8">
    <location>
        <begin position="200"/>
        <end position="220"/>
    </location>
</feature>
<keyword evidence="3" id="KW-0328">Glycosyltransferase</keyword>
<gene>
    <name evidence="9" type="ORF">BJ992_001462</name>
</gene>
<feature type="transmembrane region" description="Helical" evidence="8">
    <location>
        <begin position="161"/>
        <end position="188"/>
    </location>
</feature>
<feature type="transmembrane region" description="Helical" evidence="8">
    <location>
        <begin position="394"/>
        <end position="412"/>
    </location>
</feature>
<dbReference type="GO" id="GO:0005886">
    <property type="term" value="C:plasma membrane"/>
    <property type="evidence" value="ECO:0007669"/>
    <property type="project" value="UniProtKB-SubCell"/>
</dbReference>
<keyword evidence="7 8" id="KW-0472">Membrane</keyword>
<keyword evidence="6 8" id="KW-1133">Transmembrane helix</keyword>
<evidence type="ECO:0000256" key="4">
    <source>
        <dbReference type="ARBA" id="ARBA00022679"/>
    </source>
</evidence>
<dbReference type="AlphaFoldDB" id="A0A7X0IB92"/>
<keyword evidence="5 8" id="KW-0812">Transmembrane</keyword>
<accession>A0A7X0IB92</accession>
<feature type="transmembrane region" description="Helical" evidence="8">
    <location>
        <begin position="80"/>
        <end position="102"/>
    </location>
</feature>
<sequence>MLRRIPAAGRVTRVRRHLAFLVVLSLGVALRAGAMLGYRPALWFPDTYTYVVTALRPRPDLVRPAGYPMFLRLLEPFHDFAVVVLVQHVLGLATGVMIYAAVRRWRAATWAGVAASAPVLLDAYQVQLEHLLVSDTLFMFLLVTAVYVATGTRTWRGAAAAGLLLAAAAVTRTVGLPLIVLVALWLAFRRLPRRGARGTLWPAAACLAAALVPVGAYAAWFSATHHRFGIVGANGVFLYGRAMSFADCAVMRPPPDLAVLCDDTPPEARPPSQAYVWDPGAPLPSLPGITFAESSDRLAGRFAMLALRSQPLDYAASVLGELARGFVWGRPVYPDRVTYDYYEFPAQPPSHPARTPAILGLTLATRDYQRGSVDTRVVEPYAGWTRAYQDVARLPGTVLLVVLLAAPAAAVVRRRRGGPVAAPWTLPWITAVVLLVLPAATAEFDYRYVLPAVPLAFLAAALALTGPSAGRATEKPSLPADSMHNG</sequence>
<dbReference type="InterPro" id="IPR050297">
    <property type="entry name" value="LipidA_mod_glycosyltrf_83"/>
</dbReference>
<comment type="caution">
    <text evidence="9">The sequence shown here is derived from an EMBL/GenBank/DDBJ whole genome shotgun (WGS) entry which is preliminary data.</text>
</comment>